<accession>A0AAW0U3Y5</accession>
<evidence type="ECO:0000256" key="4">
    <source>
        <dbReference type="SAM" id="MobiDB-lite"/>
    </source>
</evidence>
<dbReference type="EMBL" id="JARAKH010000019">
    <property type="protein sequence ID" value="KAK8394008.1"/>
    <property type="molecule type" value="Genomic_DNA"/>
</dbReference>
<evidence type="ECO:0000256" key="1">
    <source>
        <dbReference type="ARBA" id="ARBA00022658"/>
    </source>
</evidence>
<dbReference type="InterPro" id="IPR000408">
    <property type="entry name" value="Reg_chr_condens"/>
</dbReference>
<dbReference type="Pfam" id="PF00415">
    <property type="entry name" value="RCC1"/>
    <property type="match status" value="1"/>
</dbReference>
<dbReference type="PRINTS" id="PR00633">
    <property type="entry name" value="RCCNDNSATION"/>
</dbReference>
<dbReference type="Pfam" id="PF02493">
    <property type="entry name" value="MORN"/>
    <property type="match status" value="7"/>
</dbReference>
<dbReference type="Gene3D" id="2.20.110.10">
    <property type="entry name" value="Histone H3 K4-specific methyltransferase SET7/9 N-terminal domain"/>
    <property type="match status" value="2"/>
</dbReference>
<name>A0AAW0U3Y5_SCYPA</name>
<dbReference type="GO" id="GO:0031267">
    <property type="term" value="F:small GTPase binding"/>
    <property type="evidence" value="ECO:0007669"/>
    <property type="project" value="TreeGrafter"/>
</dbReference>
<dbReference type="InterPro" id="IPR051984">
    <property type="entry name" value="Alsin"/>
</dbReference>
<dbReference type="GO" id="GO:0016197">
    <property type="term" value="P:endosomal transport"/>
    <property type="evidence" value="ECO:0007669"/>
    <property type="project" value="TreeGrafter"/>
</dbReference>
<feature type="compositionally biased region" description="Low complexity" evidence="4">
    <location>
        <begin position="641"/>
        <end position="668"/>
    </location>
</feature>
<dbReference type="Proteomes" id="UP001487740">
    <property type="component" value="Unassembled WGS sequence"/>
</dbReference>
<dbReference type="GO" id="GO:0005085">
    <property type="term" value="F:guanyl-nucleotide exchange factor activity"/>
    <property type="evidence" value="ECO:0007669"/>
    <property type="project" value="UniProtKB-KW"/>
</dbReference>
<organism evidence="6 7">
    <name type="scientific">Scylla paramamosain</name>
    <name type="common">Mud crab</name>
    <dbReference type="NCBI Taxonomy" id="85552"/>
    <lineage>
        <taxon>Eukaryota</taxon>
        <taxon>Metazoa</taxon>
        <taxon>Ecdysozoa</taxon>
        <taxon>Arthropoda</taxon>
        <taxon>Crustacea</taxon>
        <taxon>Multicrustacea</taxon>
        <taxon>Malacostraca</taxon>
        <taxon>Eumalacostraca</taxon>
        <taxon>Eucarida</taxon>
        <taxon>Decapoda</taxon>
        <taxon>Pleocyemata</taxon>
        <taxon>Brachyura</taxon>
        <taxon>Eubrachyura</taxon>
        <taxon>Portunoidea</taxon>
        <taxon>Portunidae</taxon>
        <taxon>Portuninae</taxon>
        <taxon>Scylla</taxon>
    </lineage>
</organism>
<feature type="repeat" description="RCC1" evidence="3">
    <location>
        <begin position="545"/>
        <end position="596"/>
    </location>
</feature>
<dbReference type="InterPro" id="IPR035899">
    <property type="entry name" value="DBL_dom_sf"/>
</dbReference>
<feature type="region of interest" description="Disordered" evidence="4">
    <location>
        <begin position="784"/>
        <end position="819"/>
    </location>
</feature>
<keyword evidence="7" id="KW-1185">Reference proteome</keyword>
<dbReference type="InterPro" id="IPR003409">
    <property type="entry name" value="MORN"/>
</dbReference>
<dbReference type="SUPFAM" id="SSF50985">
    <property type="entry name" value="RCC1/BLIP-II"/>
    <property type="match status" value="2"/>
</dbReference>
<dbReference type="PROSITE" id="PS50012">
    <property type="entry name" value="RCC1_3"/>
    <property type="match status" value="1"/>
</dbReference>
<dbReference type="SMART" id="SM00698">
    <property type="entry name" value="MORN"/>
    <property type="match status" value="7"/>
</dbReference>
<dbReference type="InterPro" id="IPR059093">
    <property type="entry name" value="HA_Alsin"/>
</dbReference>
<dbReference type="Pfam" id="PF02204">
    <property type="entry name" value="VPS9"/>
    <property type="match status" value="1"/>
</dbReference>
<dbReference type="SUPFAM" id="SSF82185">
    <property type="entry name" value="Histone H3 K4-specific methyltransferase SET7/9 N-terminal domain"/>
    <property type="match status" value="2"/>
</dbReference>
<feature type="compositionally biased region" description="Low complexity" evidence="4">
    <location>
        <begin position="784"/>
        <end position="812"/>
    </location>
</feature>
<dbReference type="Gene3D" id="2.30.29.30">
    <property type="entry name" value="Pleckstrin-homology domain (PH domain)/Phosphotyrosine-binding domain (PTB)"/>
    <property type="match status" value="1"/>
</dbReference>
<dbReference type="PROSITE" id="PS51205">
    <property type="entry name" value="VPS9"/>
    <property type="match status" value="1"/>
</dbReference>
<evidence type="ECO:0000313" key="7">
    <source>
        <dbReference type="Proteomes" id="UP001487740"/>
    </source>
</evidence>
<dbReference type="Pfam" id="PF25389">
    <property type="entry name" value="DH_ALS2"/>
    <property type="match status" value="1"/>
</dbReference>
<dbReference type="InterPro" id="IPR011993">
    <property type="entry name" value="PH-like_dom_sf"/>
</dbReference>
<keyword evidence="1" id="KW-0344">Guanine-nucleotide releasing factor</keyword>
<comment type="caution">
    <text evidence="6">The sequence shown here is derived from an EMBL/GenBank/DDBJ whole genome shotgun (WGS) entry which is preliminary data.</text>
</comment>
<feature type="region of interest" description="Disordered" evidence="4">
    <location>
        <begin position="250"/>
        <end position="306"/>
    </location>
</feature>
<dbReference type="PANTHER" id="PTHR46089">
    <property type="entry name" value="ALSIN HOMOLOG"/>
    <property type="match status" value="1"/>
</dbReference>
<feature type="region of interest" description="Disordered" evidence="4">
    <location>
        <begin position="337"/>
        <end position="361"/>
    </location>
</feature>
<dbReference type="SUPFAM" id="SSF50729">
    <property type="entry name" value="PH domain-like"/>
    <property type="match status" value="1"/>
</dbReference>
<dbReference type="Pfam" id="PF25383">
    <property type="entry name" value="PH_alsin"/>
    <property type="match status" value="1"/>
</dbReference>
<dbReference type="Gene3D" id="2.130.10.30">
    <property type="entry name" value="Regulator of chromosome condensation 1/beta-lactamase-inhibitor protein II"/>
    <property type="match status" value="3"/>
</dbReference>
<dbReference type="Pfam" id="PF26202">
    <property type="entry name" value="HA_Alsin"/>
    <property type="match status" value="1"/>
</dbReference>
<evidence type="ECO:0000259" key="5">
    <source>
        <dbReference type="PROSITE" id="PS51205"/>
    </source>
</evidence>
<feature type="region of interest" description="Disordered" evidence="4">
    <location>
        <begin position="637"/>
        <end position="679"/>
    </location>
</feature>
<sequence length="1721" mass="189675">MMVATHGWRGGDPRNMLIVPTETVIRVAASHDTTVFVTAGGRLYIGQYTGHERGSLKQVELGSRCVRDAAVYRGQVVFVTDAGEVFTRDLAGGEVRSLPVLEPKKTCTHGQEEKGRKVRVRAVAAGTDHILFLSAQDEIWVQGCGPALGLFTNKTENEITNPARVDFFKGRRVLQVEAGAYFTVALVEALPPVHSDPSADGDHIPDYDSFVRSCEQCRRETGDRVLFEEADDGFEKCPLGLAVRKDYGSHDHRSDLLSPAPSSVNMDGRSSRNSAFHEDGESSDCVADDLDPTSGEASCNGTALNTPVESHSGIELREMARQHKQSVGSDFEVVDCGEDEADGSEDGTRRKGSSGGPGSSLFINADAARQFISRQLSWMTTNVDPGECGAPDADRINKYHIDSATELIKENVASAANSAASLVATGVRTVSDKVGQLSRHFSSSECADGELPDLTPDSDPFPLDSLYTKVPTPKMSKSDSYECNSLPRRLSDELSRKKTHSRTGSGGISYPKISRDGMFAVEKGPEQVAKNTSLIIDGGRHILNTEVWAWGSASKGQLGLGDLSHRSTPTCITTLNHMGVTKVVCGTHHTAALTIDGQVYIWNQKDTKDDVDVATAEPKSHRPSYWKVWVWGDNSGGQGGPNTTTASTSSSAPSPSKSPSKSPNKMSTAASSIMSPRRLDVPEEGGGLLVRDLASGDNYLIVITVDGLTYYIGKLRNEDEAKVQQIPVGDATVHCRSVLCQCDSVVCTTDEMHPQVVKFVKSETTFLSLLKAVVQHVVRPFLSSCSSSTKGTSSSPSSSTSQKDTSSSSSGTGNAASDNNQMHQTKQQLLEAYLDVTQAVASSLSDLLDDQAADVTAAIPIIRQVEEHKSIYQRYMKLVCDAVAMSGLTITTKEATAVLEKCQTVFASSVPEEKRRNPSDLFSYLILRPLQHIHEYESFLQTMKSDGENYYSPFTLDKIRVAHAHWRQLSITAHKNLLEAEDTKNFWETCSFKMVEALSTPSRRMLRESRTHPINVHNAGRFSSHSFVLLTDILVHIQYSTFSTYNLNTMWVEAVSNAPNVQHGIYITLPEETLTLTCPSSGDKNQWMYVLQEGIKRAVDKSEESGGTLTSLPRSAPLVRNASFTFTKNPLYKDATYSGQWVCGKLHGEGTMVWGDGRRYEGQFRQNVYHGSGRLEVPTGGGVNIYEGTWKNGKLEGKGIIRYANKDVYIGNLKESQPHGHGELKKGRFSSQAASIYTGEWSSGVKHGYGVLDEIAKGEKYMGTWQNNVRHGPGMVVTMNGVYYEGNFHQNKLTGCGLMMFEDKTYFEGELGMGGTFAGKGSLHYPSGDTIEGTFTGNWEDGIKINGVLQKGIGSPDEDNVPKSFGKFSVHADQKWTAVVRQCQEQLGLFTGTDITTIKVWETLAKRLESEKQASQRHGGSLDLLDGIDRIPDARDELTYQFFMEIHTYLGKAFGNRLHPLGQLLLSLVDAFRATYGGVVAHSRLLPYAVQEVRSFTSRLYQLVRVLFPVLPPESESVLLEPGDEEQEEIVVTPAFVIHPWLLPHVYSPLSTLYVLQHQHKDEEYWRRLLKWNKQPDTALMTFLGVDVKFWLPEGASLVESSRTLGTLKDQHFTEAIETLQMLSTSFSPRDKLNLIHSTFQLVSKAVMAKLGSNYLWSMDDLFPVFQYVVVRSRIQHLGAEIQLVDDLLEPHMQHGELGIMFTTLRACYYQIQNEKLTHML</sequence>
<reference evidence="6 7" key="1">
    <citation type="submission" date="2023-03" db="EMBL/GenBank/DDBJ databases">
        <title>High-quality genome of Scylla paramamosain provides insights in environmental adaptation.</title>
        <authorList>
            <person name="Zhang L."/>
        </authorList>
    </citation>
    <scope>NUCLEOTIDE SEQUENCE [LARGE SCALE GENOMIC DNA]</scope>
    <source>
        <strain evidence="6">LZ_2023a</strain>
        <tissue evidence="6">Muscle</tissue>
    </source>
</reference>
<dbReference type="InterPro" id="IPR057248">
    <property type="entry name" value="Alsin-like_PH"/>
</dbReference>
<protein>
    <recommendedName>
        <fullName evidence="5">VPS9 domain-containing protein</fullName>
    </recommendedName>
</protein>
<gene>
    <name evidence="6" type="ORF">O3P69_006302</name>
</gene>
<dbReference type="Gene3D" id="1.20.1050.80">
    <property type="entry name" value="VPS9 domain"/>
    <property type="match status" value="1"/>
</dbReference>
<dbReference type="Gene3D" id="1.20.900.10">
    <property type="entry name" value="Dbl homology (DH) domain"/>
    <property type="match status" value="1"/>
</dbReference>
<proteinExistence type="predicted"/>
<evidence type="ECO:0000313" key="6">
    <source>
        <dbReference type="EMBL" id="KAK8394008.1"/>
    </source>
</evidence>
<feature type="compositionally biased region" description="Polar residues" evidence="4">
    <location>
        <begin position="295"/>
        <end position="306"/>
    </location>
</feature>
<keyword evidence="2" id="KW-0677">Repeat</keyword>
<evidence type="ECO:0000256" key="2">
    <source>
        <dbReference type="ARBA" id="ARBA00022737"/>
    </source>
</evidence>
<dbReference type="InterPro" id="IPR009091">
    <property type="entry name" value="RCC1/BLIP-II"/>
</dbReference>
<dbReference type="PANTHER" id="PTHR46089:SF2">
    <property type="entry name" value="ALSIN HOMOLOG"/>
    <property type="match status" value="1"/>
</dbReference>
<dbReference type="GO" id="GO:0005737">
    <property type="term" value="C:cytoplasm"/>
    <property type="evidence" value="ECO:0007669"/>
    <property type="project" value="TreeGrafter"/>
</dbReference>
<dbReference type="InterPro" id="IPR037191">
    <property type="entry name" value="VPS9_dom_sf"/>
</dbReference>
<dbReference type="SUPFAM" id="SSF109993">
    <property type="entry name" value="VPS9 domain"/>
    <property type="match status" value="1"/>
</dbReference>
<feature type="domain" description="VPS9" evidence="5">
    <location>
        <begin position="1574"/>
        <end position="1721"/>
    </location>
</feature>
<feature type="region of interest" description="Disordered" evidence="4">
    <location>
        <begin position="468"/>
        <end position="508"/>
    </location>
</feature>
<dbReference type="InterPro" id="IPR003123">
    <property type="entry name" value="VPS9"/>
</dbReference>
<evidence type="ECO:0000256" key="3">
    <source>
        <dbReference type="PROSITE-ProRule" id="PRU00235"/>
    </source>
</evidence>